<dbReference type="SUPFAM" id="SSF49503">
    <property type="entry name" value="Cupredoxins"/>
    <property type="match status" value="1"/>
</dbReference>
<dbReference type="InterPro" id="IPR003245">
    <property type="entry name" value="Phytocyanin_dom"/>
</dbReference>
<dbReference type="PANTHER" id="PTHR33021">
    <property type="entry name" value="BLUE COPPER PROTEIN"/>
    <property type="match status" value="1"/>
</dbReference>
<evidence type="ECO:0000256" key="7">
    <source>
        <dbReference type="ARBA" id="ARBA00023288"/>
    </source>
</evidence>
<feature type="region of interest" description="Disordered" evidence="10">
    <location>
        <begin position="145"/>
        <end position="217"/>
    </location>
</feature>
<protein>
    <recommendedName>
        <fullName evidence="12">Phytocyanin domain-containing protein</fullName>
    </recommendedName>
</protein>
<dbReference type="GO" id="GO:0009055">
    <property type="term" value="F:electron transfer activity"/>
    <property type="evidence" value="ECO:0007669"/>
    <property type="project" value="InterPro"/>
</dbReference>
<dbReference type="Pfam" id="PF02298">
    <property type="entry name" value="Cu_bind_like"/>
    <property type="match status" value="1"/>
</dbReference>
<evidence type="ECO:0000256" key="1">
    <source>
        <dbReference type="ARBA" id="ARBA00004589"/>
    </source>
</evidence>
<dbReference type="FunFam" id="2.60.40.420:FF:000010">
    <property type="entry name" value="Early nodulin-like protein 1"/>
    <property type="match status" value="1"/>
</dbReference>
<keyword evidence="14" id="KW-1185">Reference proteome</keyword>
<evidence type="ECO:0000256" key="3">
    <source>
        <dbReference type="ARBA" id="ARBA00022729"/>
    </source>
</evidence>
<keyword evidence="3 11" id="KW-0732">Signal</keyword>
<comment type="similarity">
    <text evidence="8">Belongs to the early nodulin-like (ENODL) family.</text>
</comment>
<dbReference type="PROSITE" id="PS51485">
    <property type="entry name" value="PHYTOCYANIN"/>
    <property type="match status" value="1"/>
</dbReference>
<dbReference type="Gramene" id="TVU22626">
    <property type="protein sequence ID" value="TVU22626"/>
    <property type="gene ID" value="EJB05_32339"/>
</dbReference>
<feature type="domain" description="Phytocyanin" evidence="12">
    <location>
        <begin position="40"/>
        <end position="140"/>
    </location>
</feature>
<comment type="subcellular location">
    <subcellularLocation>
        <location evidence="9">Endomembrane system</location>
        <topology evidence="9">Lipid-anchor</topology>
    </subcellularLocation>
    <subcellularLocation>
        <location evidence="1">Membrane</location>
        <topology evidence="1">Lipid-anchor</topology>
        <topology evidence="1">GPI-anchor</topology>
    </subcellularLocation>
</comment>
<evidence type="ECO:0000256" key="4">
    <source>
        <dbReference type="ARBA" id="ARBA00023136"/>
    </source>
</evidence>
<feature type="compositionally biased region" description="Low complexity" evidence="10">
    <location>
        <begin position="161"/>
        <end position="178"/>
    </location>
</feature>
<dbReference type="PANTHER" id="PTHR33021:SF14">
    <property type="entry name" value="OS01G0272700 PROTEIN"/>
    <property type="match status" value="1"/>
</dbReference>
<dbReference type="GO" id="GO:0098552">
    <property type="term" value="C:side of membrane"/>
    <property type="evidence" value="ECO:0007669"/>
    <property type="project" value="UniProtKB-KW"/>
</dbReference>
<dbReference type="GO" id="GO:0005886">
    <property type="term" value="C:plasma membrane"/>
    <property type="evidence" value="ECO:0007669"/>
    <property type="project" value="TreeGrafter"/>
</dbReference>
<dbReference type="EMBL" id="RWGY01000026">
    <property type="protein sequence ID" value="TVU22626.1"/>
    <property type="molecule type" value="Genomic_DNA"/>
</dbReference>
<organism evidence="13 14">
    <name type="scientific">Eragrostis curvula</name>
    <name type="common">weeping love grass</name>
    <dbReference type="NCBI Taxonomy" id="38414"/>
    <lineage>
        <taxon>Eukaryota</taxon>
        <taxon>Viridiplantae</taxon>
        <taxon>Streptophyta</taxon>
        <taxon>Embryophyta</taxon>
        <taxon>Tracheophyta</taxon>
        <taxon>Spermatophyta</taxon>
        <taxon>Magnoliopsida</taxon>
        <taxon>Liliopsida</taxon>
        <taxon>Poales</taxon>
        <taxon>Poaceae</taxon>
        <taxon>PACMAD clade</taxon>
        <taxon>Chloridoideae</taxon>
        <taxon>Eragrostideae</taxon>
        <taxon>Eragrostidinae</taxon>
        <taxon>Eragrostis</taxon>
    </lineage>
</organism>
<dbReference type="InterPro" id="IPR041846">
    <property type="entry name" value="ENL_dom"/>
</dbReference>
<feature type="chain" id="PRO_5023875218" description="Phytocyanin domain-containing protein" evidence="11">
    <location>
        <begin position="30"/>
        <end position="217"/>
    </location>
</feature>
<evidence type="ECO:0000313" key="14">
    <source>
        <dbReference type="Proteomes" id="UP000324897"/>
    </source>
</evidence>
<dbReference type="Proteomes" id="UP000324897">
    <property type="component" value="Unassembled WGS sequence"/>
</dbReference>
<dbReference type="CDD" id="cd11019">
    <property type="entry name" value="OsENODL1_like"/>
    <property type="match status" value="1"/>
</dbReference>
<keyword evidence="6" id="KW-0325">Glycoprotein</keyword>
<dbReference type="InterPro" id="IPR008972">
    <property type="entry name" value="Cupredoxin"/>
</dbReference>
<evidence type="ECO:0000256" key="8">
    <source>
        <dbReference type="ARBA" id="ARBA00035011"/>
    </source>
</evidence>
<feature type="non-terminal residue" evidence="13">
    <location>
        <position position="1"/>
    </location>
</feature>
<proteinExistence type="inferred from homology"/>
<name>A0A5J9UGJ4_9POAL</name>
<keyword evidence="4" id="KW-0472">Membrane</keyword>
<gene>
    <name evidence="13" type="ORF">EJB05_32339</name>
</gene>
<keyword evidence="2" id="KW-0336">GPI-anchor</keyword>
<evidence type="ECO:0000313" key="13">
    <source>
        <dbReference type="EMBL" id="TVU22626.1"/>
    </source>
</evidence>
<dbReference type="Gene3D" id="2.60.40.420">
    <property type="entry name" value="Cupredoxins - blue copper proteins"/>
    <property type="match status" value="1"/>
</dbReference>
<evidence type="ECO:0000256" key="9">
    <source>
        <dbReference type="ARBA" id="ARBA00037868"/>
    </source>
</evidence>
<comment type="caution">
    <text evidence="13">The sequence shown here is derived from an EMBL/GenBank/DDBJ whole genome shotgun (WGS) entry which is preliminary data.</text>
</comment>
<feature type="compositionally biased region" description="Low complexity" evidence="10">
    <location>
        <begin position="195"/>
        <end position="217"/>
    </location>
</feature>
<dbReference type="AlphaFoldDB" id="A0A5J9UGJ4"/>
<dbReference type="OrthoDB" id="959565at2759"/>
<sequence length="217" mass="22790">MAIRVGGRAPLLLLLIAAVVLSFGSPVAAEAPAPSSSPGLVFHVGGPRGWRVPDATTNYGWWAMNNRFHVGDELYFKYGNDSVLVVDREAFDACNTTDPVAVFTDGATAFRLHRPGFFCFISGEPGHCEDGQRLVVRVMVHSAAPAPAPGPAVDGRRRPRSPATAAGPTPAEGLPAAAIVTARPASRPVPPPQLRSPVSPSRSRRLSSPASFSCSSD</sequence>
<dbReference type="InterPro" id="IPR039391">
    <property type="entry name" value="Phytocyanin-like"/>
</dbReference>
<evidence type="ECO:0000256" key="6">
    <source>
        <dbReference type="ARBA" id="ARBA00023180"/>
    </source>
</evidence>
<feature type="signal peptide" evidence="11">
    <location>
        <begin position="1"/>
        <end position="29"/>
    </location>
</feature>
<evidence type="ECO:0000259" key="12">
    <source>
        <dbReference type="PROSITE" id="PS51485"/>
    </source>
</evidence>
<keyword evidence="5" id="KW-1015">Disulfide bond</keyword>
<keyword evidence="7" id="KW-0449">Lipoprotein</keyword>
<evidence type="ECO:0000256" key="5">
    <source>
        <dbReference type="ARBA" id="ARBA00023157"/>
    </source>
</evidence>
<dbReference type="GO" id="GO:0012505">
    <property type="term" value="C:endomembrane system"/>
    <property type="evidence" value="ECO:0007669"/>
    <property type="project" value="UniProtKB-SubCell"/>
</dbReference>
<evidence type="ECO:0000256" key="10">
    <source>
        <dbReference type="SAM" id="MobiDB-lite"/>
    </source>
</evidence>
<evidence type="ECO:0000256" key="2">
    <source>
        <dbReference type="ARBA" id="ARBA00022622"/>
    </source>
</evidence>
<evidence type="ECO:0000256" key="11">
    <source>
        <dbReference type="SAM" id="SignalP"/>
    </source>
</evidence>
<reference evidence="13 14" key="1">
    <citation type="journal article" date="2019" name="Sci. Rep.">
        <title>A high-quality genome of Eragrostis curvula grass provides insights into Poaceae evolution and supports new strategies to enhance forage quality.</title>
        <authorList>
            <person name="Carballo J."/>
            <person name="Santos B.A.C.M."/>
            <person name="Zappacosta D."/>
            <person name="Garbus I."/>
            <person name="Selva J.P."/>
            <person name="Gallo C.A."/>
            <person name="Diaz A."/>
            <person name="Albertini E."/>
            <person name="Caccamo M."/>
            <person name="Echenique V."/>
        </authorList>
    </citation>
    <scope>NUCLEOTIDE SEQUENCE [LARGE SCALE GENOMIC DNA]</scope>
    <source>
        <strain evidence="14">cv. Victoria</strain>
        <tissue evidence="13">Leaf</tissue>
    </source>
</reference>
<accession>A0A5J9UGJ4</accession>